<evidence type="ECO:0000256" key="3">
    <source>
        <dbReference type="ARBA" id="ARBA00022692"/>
    </source>
</evidence>
<proteinExistence type="predicted"/>
<feature type="transmembrane region" description="Helical" evidence="6">
    <location>
        <begin position="260"/>
        <end position="286"/>
    </location>
</feature>
<keyword evidence="3 6" id="KW-0812">Transmembrane</keyword>
<dbReference type="AlphaFoldDB" id="A0A1Y2T7G1"/>
<protein>
    <submittedName>
        <fullName evidence="7">ABC transporter</fullName>
    </submittedName>
</protein>
<evidence type="ECO:0000256" key="4">
    <source>
        <dbReference type="ARBA" id="ARBA00022989"/>
    </source>
</evidence>
<feature type="transmembrane region" description="Helical" evidence="6">
    <location>
        <begin position="52"/>
        <end position="71"/>
    </location>
</feature>
<evidence type="ECO:0000313" key="8">
    <source>
        <dbReference type="Proteomes" id="UP000194267"/>
    </source>
</evidence>
<evidence type="ECO:0000256" key="1">
    <source>
        <dbReference type="ARBA" id="ARBA00004651"/>
    </source>
</evidence>
<dbReference type="InterPro" id="IPR001851">
    <property type="entry name" value="ABC_transp_permease"/>
</dbReference>
<accession>A0A1Y2T7G1</accession>
<keyword evidence="2" id="KW-1003">Cell membrane</keyword>
<gene>
    <name evidence="7" type="ORF">A6D92_04500</name>
</gene>
<dbReference type="GO" id="GO:0015658">
    <property type="term" value="F:branched-chain amino acid transmembrane transporter activity"/>
    <property type="evidence" value="ECO:0007669"/>
    <property type="project" value="InterPro"/>
</dbReference>
<feature type="transmembrane region" description="Helical" evidence="6">
    <location>
        <begin position="224"/>
        <end position="248"/>
    </location>
</feature>
<keyword evidence="4 6" id="KW-1133">Transmembrane helix</keyword>
<feature type="transmembrane region" description="Helical" evidence="6">
    <location>
        <begin position="107"/>
        <end position="129"/>
    </location>
</feature>
<reference evidence="8" key="1">
    <citation type="submission" date="2016-04" db="EMBL/GenBank/DDBJ databases">
        <authorList>
            <person name="Antunes L.P."/>
            <person name="Martins L.F."/>
            <person name="Pereira R.V."/>
            <person name="Thomas A.M."/>
            <person name="Barbosa D."/>
            <person name="Nascimento L."/>
            <person name="Silva G.M."/>
            <person name="Condomitti G.W."/>
            <person name="Digiampietri L.A."/>
            <person name="Lombardi K.C."/>
            <person name="Ramos P.L."/>
            <person name="Quaggio R.B."/>
            <person name="Oliveira J.C."/>
            <person name="Pascon R.C."/>
            <person name="Cruz J.B."/>
            <person name="Silva A.M."/>
            <person name="Setubal J.C."/>
        </authorList>
    </citation>
    <scope>NUCLEOTIDE SEQUENCE [LARGE SCALE GENOMIC DNA]</scope>
</reference>
<dbReference type="Proteomes" id="UP000194267">
    <property type="component" value="Unassembled WGS sequence"/>
</dbReference>
<dbReference type="InterPro" id="IPR043428">
    <property type="entry name" value="LivM-like"/>
</dbReference>
<feature type="transmembrane region" description="Helical" evidence="6">
    <location>
        <begin position="172"/>
        <end position="190"/>
    </location>
</feature>
<dbReference type="CDD" id="cd06581">
    <property type="entry name" value="TM_PBP1_LivM_like"/>
    <property type="match status" value="1"/>
</dbReference>
<keyword evidence="5 6" id="KW-0472">Membrane</keyword>
<feature type="transmembrane region" description="Helical" evidence="6">
    <location>
        <begin position="20"/>
        <end position="40"/>
    </location>
</feature>
<evidence type="ECO:0000313" key="7">
    <source>
        <dbReference type="EMBL" id="OTA41694.1"/>
    </source>
</evidence>
<evidence type="ECO:0000256" key="5">
    <source>
        <dbReference type="ARBA" id="ARBA00023136"/>
    </source>
</evidence>
<name>A0A1Y2T7G1_SYMTR</name>
<feature type="transmembrane region" description="Helical" evidence="6">
    <location>
        <begin position="298"/>
        <end position="316"/>
    </location>
</feature>
<feature type="transmembrane region" description="Helical" evidence="6">
    <location>
        <begin position="77"/>
        <end position="95"/>
    </location>
</feature>
<comment type="subcellular location">
    <subcellularLocation>
        <location evidence="1">Cell membrane</location>
        <topology evidence="1">Multi-pass membrane protein</topology>
    </subcellularLocation>
</comment>
<dbReference type="PANTHER" id="PTHR30482">
    <property type="entry name" value="HIGH-AFFINITY BRANCHED-CHAIN AMINO ACID TRANSPORT SYSTEM PERMEASE"/>
    <property type="match status" value="1"/>
</dbReference>
<dbReference type="PANTHER" id="PTHR30482:SF10">
    <property type="entry name" value="HIGH-AFFINITY BRANCHED-CHAIN AMINO ACID TRANSPORT PROTEIN BRAE"/>
    <property type="match status" value="1"/>
</dbReference>
<evidence type="ECO:0000256" key="2">
    <source>
        <dbReference type="ARBA" id="ARBA00022475"/>
    </source>
</evidence>
<evidence type="ECO:0000256" key="6">
    <source>
        <dbReference type="SAM" id="Phobius"/>
    </source>
</evidence>
<sequence length="349" mass="36948">MATVPNGSSSFAGGGRPAVTVNAVVSAALIVALYIVLSLLRQQGIIGTYWGMILDLAMITTTSAIGLSLIYGFAGQFSLGHVAFYGIGGYVSAYITKAYGATTLNFVLGLAAGTLAAALIAFLIGLPILRLRSDYLGIATLGFGVIVKVFMDNSDKISKLFGGSMGMSGIPRLTTFPWVFWTTVAAILLARNLIYSSHGRACISVREDEIAADIMGIDTTRFKMLAFVLGCAMAGLAGGLYAHLYVYLHPKSFEFLKSFDVLLIVVLGGLGSLTGTVVAGMGVVFLQEALRDVLGQQFLEWRGVVYALVLIVLMILRPQGLMGGWEFSLDRWLSRPSKGGKASGTAGMP</sequence>
<organism evidence="7 8">
    <name type="scientific">Symbiobacterium thermophilum</name>
    <dbReference type="NCBI Taxonomy" id="2734"/>
    <lineage>
        <taxon>Bacteria</taxon>
        <taxon>Bacillati</taxon>
        <taxon>Bacillota</taxon>
        <taxon>Clostridia</taxon>
        <taxon>Eubacteriales</taxon>
        <taxon>Symbiobacteriaceae</taxon>
        <taxon>Symbiobacterium</taxon>
    </lineage>
</organism>
<dbReference type="Pfam" id="PF02653">
    <property type="entry name" value="BPD_transp_2"/>
    <property type="match status" value="1"/>
</dbReference>
<dbReference type="EMBL" id="LWLV01000276">
    <property type="protein sequence ID" value="OTA41694.1"/>
    <property type="molecule type" value="Genomic_DNA"/>
</dbReference>
<dbReference type="GO" id="GO:0005886">
    <property type="term" value="C:plasma membrane"/>
    <property type="evidence" value="ECO:0007669"/>
    <property type="project" value="UniProtKB-SubCell"/>
</dbReference>
<comment type="caution">
    <text evidence="7">The sequence shown here is derived from an EMBL/GenBank/DDBJ whole genome shotgun (WGS) entry which is preliminary data.</text>
</comment>